<organism evidence="1 2">
    <name type="scientific">Portunus trituberculatus</name>
    <name type="common">Swimming crab</name>
    <name type="synonym">Neptunus trituberculatus</name>
    <dbReference type="NCBI Taxonomy" id="210409"/>
    <lineage>
        <taxon>Eukaryota</taxon>
        <taxon>Metazoa</taxon>
        <taxon>Ecdysozoa</taxon>
        <taxon>Arthropoda</taxon>
        <taxon>Crustacea</taxon>
        <taxon>Multicrustacea</taxon>
        <taxon>Malacostraca</taxon>
        <taxon>Eumalacostraca</taxon>
        <taxon>Eucarida</taxon>
        <taxon>Decapoda</taxon>
        <taxon>Pleocyemata</taxon>
        <taxon>Brachyura</taxon>
        <taxon>Eubrachyura</taxon>
        <taxon>Portunoidea</taxon>
        <taxon>Portunidae</taxon>
        <taxon>Portuninae</taxon>
        <taxon>Portunus</taxon>
    </lineage>
</organism>
<sequence>MWCSGGSGSGGRFTGFVVGLCQDGGEREVRREWSCRGQTYQGQAKDQERVTQIVSLHTYHDLRTSTTSTTTAAAKTLFSHPSPATCGTL</sequence>
<reference evidence="1 2" key="1">
    <citation type="submission" date="2019-05" db="EMBL/GenBank/DDBJ databases">
        <title>Another draft genome of Portunus trituberculatus and its Hox gene families provides insights of decapod evolution.</title>
        <authorList>
            <person name="Jeong J.-H."/>
            <person name="Song I."/>
            <person name="Kim S."/>
            <person name="Choi T."/>
            <person name="Kim D."/>
            <person name="Ryu S."/>
            <person name="Kim W."/>
        </authorList>
    </citation>
    <scope>NUCLEOTIDE SEQUENCE [LARGE SCALE GENOMIC DNA]</scope>
    <source>
        <tissue evidence="1">Muscle</tissue>
    </source>
</reference>
<dbReference type="Proteomes" id="UP000324222">
    <property type="component" value="Unassembled WGS sequence"/>
</dbReference>
<proteinExistence type="predicted"/>
<dbReference type="AlphaFoldDB" id="A0A5B7IQH9"/>
<comment type="caution">
    <text evidence="1">The sequence shown here is derived from an EMBL/GenBank/DDBJ whole genome shotgun (WGS) entry which is preliminary data.</text>
</comment>
<evidence type="ECO:0000313" key="2">
    <source>
        <dbReference type="Proteomes" id="UP000324222"/>
    </source>
</evidence>
<accession>A0A5B7IQH9</accession>
<dbReference type="EMBL" id="VSRR010063609">
    <property type="protein sequence ID" value="MPC83827.1"/>
    <property type="molecule type" value="Genomic_DNA"/>
</dbReference>
<gene>
    <name evidence="1" type="ORF">E2C01_078546</name>
</gene>
<keyword evidence="2" id="KW-1185">Reference proteome</keyword>
<protein>
    <submittedName>
        <fullName evidence="1">Uncharacterized protein</fullName>
    </submittedName>
</protein>
<name>A0A5B7IQH9_PORTR</name>
<evidence type="ECO:0000313" key="1">
    <source>
        <dbReference type="EMBL" id="MPC83827.1"/>
    </source>
</evidence>